<feature type="compositionally biased region" description="Basic and acidic residues" evidence="3">
    <location>
        <begin position="184"/>
        <end position="217"/>
    </location>
</feature>
<gene>
    <name evidence="5" type="ORF">COCMIDRAFT_109179</name>
</gene>
<dbReference type="Gene3D" id="3.40.50.300">
    <property type="entry name" value="P-loop containing nucleotide triphosphate hydrolases"/>
    <property type="match status" value="1"/>
</dbReference>
<dbReference type="SUPFAM" id="SSF52540">
    <property type="entry name" value="P-loop containing nucleoside triphosphate hydrolases"/>
    <property type="match status" value="1"/>
</dbReference>
<dbReference type="EMBL" id="KI964178">
    <property type="protein sequence ID" value="EUC40296.1"/>
    <property type="molecule type" value="Genomic_DNA"/>
</dbReference>
<keyword evidence="2" id="KW-0539">Nucleus</keyword>
<dbReference type="InterPro" id="IPR013632">
    <property type="entry name" value="Rad51_C"/>
</dbReference>
<dbReference type="RefSeq" id="XP_007693187.1">
    <property type="nucleotide sequence ID" value="XM_007694997.1"/>
</dbReference>
<comment type="subcellular location">
    <subcellularLocation>
        <location evidence="1">Nucleus</location>
    </subcellularLocation>
</comment>
<feature type="compositionally biased region" description="Acidic residues" evidence="3">
    <location>
        <begin position="223"/>
        <end position="232"/>
    </location>
</feature>
<keyword evidence="6" id="KW-1185">Reference proteome</keyword>
<sequence length="462" mass="50484">METISYTFATKRDDAVAPANPILASSLIDDDELDDLIDRLYNSGIREAKQEKERIGIGIKSVDTALFGGLESGRVIEISGEASAGVREVYTALLVTCLLQNPKSTAAVVDTTGNFDVLRLYTHIIARLSCQTQDLLAALRESVGFGSDARAEDVAAKMLDRVKIMRVFDFEGVREAVGEIGDEVEGRGGVGEKDVGQKEEVLGEEQVRVDEANEPPKRTFVPDSEDEGEEEEEEMLFEIKDKHILAPRVQDTDAISAPELEKPGHADTEEQATQTKSKKSTPSTLKFILIDNLARVFGPLSKNDMNKATSLASTLLLTLTCLTRHHTLYTLLVTPTTPPPAPRAASPTRAVPSHRSHAPNHSGPDQPEPIPQPSIFLSNKVGPGIPGLTGLMGLYSDVRVLISRMPYRKVDARIYYDENIDKARKRRVEMVGVLEVVGDRWGGRTGSWGVFAKGQDGIVDVK</sequence>
<evidence type="ECO:0000313" key="6">
    <source>
        <dbReference type="Proteomes" id="UP000054032"/>
    </source>
</evidence>
<evidence type="ECO:0000313" key="5">
    <source>
        <dbReference type="EMBL" id="EUC40296.1"/>
    </source>
</evidence>
<dbReference type="eggNOG" id="ENOG502SGEW">
    <property type="taxonomic scope" value="Eukaryota"/>
</dbReference>
<dbReference type="InterPro" id="IPR051988">
    <property type="entry name" value="HRR_RAD51_Paralog"/>
</dbReference>
<dbReference type="GO" id="GO:0000400">
    <property type="term" value="F:four-way junction DNA binding"/>
    <property type="evidence" value="ECO:0007669"/>
    <property type="project" value="TreeGrafter"/>
</dbReference>
<dbReference type="OrthoDB" id="336321at2759"/>
<evidence type="ECO:0000256" key="2">
    <source>
        <dbReference type="ARBA" id="ARBA00023242"/>
    </source>
</evidence>
<dbReference type="PANTHER" id="PTHR46457:SF1">
    <property type="entry name" value="DNA REPAIR PROTEIN RAD51 HOMOLOG 4"/>
    <property type="match status" value="1"/>
</dbReference>
<dbReference type="GO" id="GO:0005657">
    <property type="term" value="C:replication fork"/>
    <property type="evidence" value="ECO:0007669"/>
    <property type="project" value="TreeGrafter"/>
</dbReference>
<name>W6Z9D9_COCMI</name>
<feature type="region of interest" description="Disordered" evidence="3">
    <location>
        <begin position="333"/>
        <end position="376"/>
    </location>
</feature>
<feature type="compositionally biased region" description="Basic and acidic residues" evidence="3">
    <location>
        <begin position="259"/>
        <end position="268"/>
    </location>
</feature>
<dbReference type="InterPro" id="IPR027417">
    <property type="entry name" value="P-loop_NTPase"/>
</dbReference>
<dbReference type="HOGENOM" id="CLU_706366_0_0_1"/>
<dbReference type="GO" id="GO:0033063">
    <property type="term" value="C:Rad51B-Rad51C-Rad51D-XRCC2 complex"/>
    <property type="evidence" value="ECO:0007669"/>
    <property type="project" value="TreeGrafter"/>
</dbReference>
<evidence type="ECO:0000259" key="4">
    <source>
        <dbReference type="Pfam" id="PF08423"/>
    </source>
</evidence>
<dbReference type="GO" id="GO:0042148">
    <property type="term" value="P:DNA strand invasion"/>
    <property type="evidence" value="ECO:0007669"/>
    <property type="project" value="TreeGrafter"/>
</dbReference>
<dbReference type="GO" id="GO:0007131">
    <property type="term" value="P:reciprocal meiotic recombination"/>
    <property type="evidence" value="ECO:0007669"/>
    <property type="project" value="TreeGrafter"/>
</dbReference>
<dbReference type="GO" id="GO:0003697">
    <property type="term" value="F:single-stranded DNA binding"/>
    <property type="evidence" value="ECO:0007669"/>
    <property type="project" value="TreeGrafter"/>
</dbReference>
<dbReference type="Proteomes" id="UP000054032">
    <property type="component" value="Unassembled WGS sequence"/>
</dbReference>
<dbReference type="KEGG" id="bor:COCMIDRAFT_109179"/>
<accession>W6Z9D9</accession>
<evidence type="ECO:0000256" key="1">
    <source>
        <dbReference type="ARBA" id="ARBA00004123"/>
    </source>
</evidence>
<evidence type="ECO:0000256" key="3">
    <source>
        <dbReference type="SAM" id="MobiDB-lite"/>
    </source>
</evidence>
<dbReference type="GO" id="GO:0008094">
    <property type="term" value="F:ATP-dependent activity, acting on DNA"/>
    <property type="evidence" value="ECO:0007669"/>
    <property type="project" value="TreeGrafter"/>
</dbReference>
<dbReference type="GeneID" id="19119380"/>
<reference evidence="5 6" key="1">
    <citation type="journal article" date="2013" name="PLoS Genet.">
        <title>Comparative genome structure, secondary metabolite, and effector coding capacity across Cochliobolus pathogens.</title>
        <authorList>
            <person name="Condon B.J."/>
            <person name="Leng Y."/>
            <person name="Wu D."/>
            <person name="Bushley K.E."/>
            <person name="Ohm R.A."/>
            <person name="Otillar R."/>
            <person name="Martin J."/>
            <person name="Schackwitz W."/>
            <person name="Grimwood J."/>
            <person name="MohdZainudin N."/>
            <person name="Xue C."/>
            <person name="Wang R."/>
            <person name="Manning V.A."/>
            <person name="Dhillon B."/>
            <person name="Tu Z.J."/>
            <person name="Steffenson B.J."/>
            <person name="Salamov A."/>
            <person name="Sun H."/>
            <person name="Lowry S."/>
            <person name="LaButti K."/>
            <person name="Han J."/>
            <person name="Copeland A."/>
            <person name="Lindquist E."/>
            <person name="Barry K."/>
            <person name="Schmutz J."/>
            <person name="Baker S.E."/>
            <person name="Ciuffetti L.M."/>
            <person name="Grigoriev I.V."/>
            <person name="Zhong S."/>
            <person name="Turgeon B.G."/>
        </authorList>
    </citation>
    <scope>NUCLEOTIDE SEQUENCE [LARGE SCALE GENOMIC DNA]</scope>
    <source>
        <strain evidence="5 6">ATCC 44560</strain>
    </source>
</reference>
<dbReference type="GO" id="GO:0005815">
    <property type="term" value="C:microtubule organizing center"/>
    <property type="evidence" value="ECO:0007669"/>
    <property type="project" value="TreeGrafter"/>
</dbReference>
<organism evidence="5 6">
    <name type="scientific">Bipolaris oryzae ATCC 44560</name>
    <dbReference type="NCBI Taxonomy" id="930090"/>
    <lineage>
        <taxon>Eukaryota</taxon>
        <taxon>Fungi</taxon>
        <taxon>Dikarya</taxon>
        <taxon>Ascomycota</taxon>
        <taxon>Pezizomycotina</taxon>
        <taxon>Dothideomycetes</taxon>
        <taxon>Pleosporomycetidae</taxon>
        <taxon>Pleosporales</taxon>
        <taxon>Pleosporineae</taxon>
        <taxon>Pleosporaceae</taxon>
        <taxon>Bipolaris</taxon>
    </lineage>
</organism>
<dbReference type="PANTHER" id="PTHR46457">
    <property type="entry name" value="DNA REPAIR PROTEIN RAD51 HOMOLOG 4"/>
    <property type="match status" value="1"/>
</dbReference>
<dbReference type="AlphaFoldDB" id="W6Z9D9"/>
<feature type="domain" description="Rad51-like C-terminal" evidence="4">
    <location>
        <begin position="54"/>
        <end position="150"/>
    </location>
</feature>
<dbReference type="GO" id="GO:0000723">
    <property type="term" value="P:telomere maintenance"/>
    <property type="evidence" value="ECO:0007669"/>
    <property type="project" value="TreeGrafter"/>
</dbReference>
<protein>
    <recommendedName>
        <fullName evidence="4">Rad51-like C-terminal domain-containing protein</fullName>
    </recommendedName>
</protein>
<feature type="region of interest" description="Disordered" evidence="3">
    <location>
        <begin position="259"/>
        <end position="282"/>
    </location>
</feature>
<dbReference type="Pfam" id="PF08423">
    <property type="entry name" value="Rad51"/>
    <property type="match status" value="1"/>
</dbReference>
<proteinExistence type="predicted"/>
<dbReference type="GO" id="GO:0000724">
    <property type="term" value="P:double-strand break repair via homologous recombination"/>
    <property type="evidence" value="ECO:0007669"/>
    <property type="project" value="TreeGrafter"/>
</dbReference>
<feature type="region of interest" description="Disordered" evidence="3">
    <location>
        <begin position="184"/>
        <end position="232"/>
    </location>
</feature>